<reference evidence="10 11" key="1">
    <citation type="submission" date="2014-04" db="EMBL/GenBank/DDBJ databases">
        <authorList>
            <consortium name="DOE Joint Genome Institute"/>
            <person name="Kuo A."/>
            <person name="Martino E."/>
            <person name="Perotto S."/>
            <person name="Kohler A."/>
            <person name="Nagy L.G."/>
            <person name="Floudas D."/>
            <person name="Copeland A."/>
            <person name="Barry K.W."/>
            <person name="Cichocki N."/>
            <person name="Veneault-Fourrey C."/>
            <person name="LaButti K."/>
            <person name="Lindquist E.A."/>
            <person name="Lipzen A."/>
            <person name="Lundell T."/>
            <person name="Morin E."/>
            <person name="Murat C."/>
            <person name="Sun H."/>
            <person name="Tunlid A."/>
            <person name="Henrissat B."/>
            <person name="Grigoriev I.V."/>
            <person name="Hibbett D.S."/>
            <person name="Martin F."/>
            <person name="Nordberg H.P."/>
            <person name="Cantor M.N."/>
            <person name="Hua S.X."/>
        </authorList>
    </citation>
    <scope>NUCLEOTIDE SEQUENCE [LARGE SCALE GENOMIC DNA]</scope>
    <source>
        <strain evidence="10 11">Zn</strain>
    </source>
</reference>
<dbReference type="STRING" id="913774.A0A0C3DMH2"/>
<dbReference type="FunCoup" id="A0A0C3DMH2">
    <property type="interactions" value="117"/>
</dbReference>
<keyword evidence="3" id="KW-0328">Glycosyltransferase</keyword>
<accession>A0A0C3DMH2</accession>
<dbReference type="EMBL" id="KN832874">
    <property type="protein sequence ID" value="KIN03208.1"/>
    <property type="molecule type" value="Genomic_DNA"/>
</dbReference>
<evidence type="ECO:0000256" key="2">
    <source>
        <dbReference type="ARBA" id="ARBA00009105"/>
    </source>
</evidence>
<dbReference type="Proteomes" id="UP000054321">
    <property type="component" value="Unassembled WGS sequence"/>
</dbReference>
<keyword evidence="6" id="KW-0735">Signal-anchor</keyword>
<dbReference type="GO" id="GO:0000033">
    <property type="term" value="F:alpha-1,3-mannosyltransferase activity"/>
    <property type="evidence" value="ECO:0007669"/>
    <property type="project" value="TreeGrafter"/>
</dbReference>
<name>A0A0C3DMH2_OIDMZ</name>
<dbReference type="InParanoid" id="A0A0C3DMH2"/>
<protein>
    <submittedName>
        <fullName evidence="10">Glycosyltransferase family 71 protein</fullName>
    </submittedName>
</protein>
<evidence type="ECO:0000313" key="11">
    <source>
        <dbReference type="Proteomes" id="UP000054321"/>
    </source>
</evidence>
<comment type="similarity">
    <text evidence="2">Belongs to the MNN1/MNT family.</text>
</comment>
<reference evidence="11" key="2">
    <citation type="submission" date="2015-01" db="EMBL/GenBank/DDBJ databases">
        <title>Evolutionary Origins and Diversification of the Mycorrhizal Mutualists.</title>
        <authorList>
            <consortium name="DOE Joint Genome Institute"/>
            <consortium name="Mycorrhizal Genomics Consortium"/>
            <person name="Kohler A."/>
            <person name="Kuo A."/>
            <person name="Nagy L.G."/>
            <person name="Floudas D."/>
            <person name="Copeland A."/>
            <person name="Barry K.W."/>
            <person name="Cichocki N."/>
            <person name="Veneault-Fourrey C."/>
            <person name="LaButti K."/>
            <person name="Lindquist E.A."/>
            <person name="Lipzen A."/>
            <person name="Lundell T."/>
            <person name="Morin E."/>
            <person name="Murat C."/>
            <person name="Riley R."/>
            <person name="Ohm R."/>
            <person name="Sun H."/>
            <person name="Tunlid A."/>
            <person name="Henrissat B."/>
            <person name="Grigoriev I.V."/>
            <person name="Hibbett D.S."/>
            <person name="Martin F."/>
        </authorList>
    </citation>
    <scope>NUCLEOTIDE SEQUENCE [LARGE SCALE GENOMIC DNA]</scope>
    <source>
        <strain evidence="11">Zn</strain>
    </source>
</reference>
<organism evidence="10 11">
    <name type="scientific">Oidiodendron maius (strain Zn)</name>
    <dbReference type="NCBI Taxonomy" id="913774"/>
    <lineage>
        <taxon>Eukaryota</taxon>
        <taxon>Fungi</taxon>
        <taxon>Dikarya</taxon>
        <taxon>Ascomycota</taxon>
        <taxon>Pezizomycotina</taxon>
        <taxon>Leotiomycetes</taxon>
        <taxon>Leotiomycetes incertae sedis</taxon>
        <taxon>Myxotrichaceae</taxon>
        <taxon>Oidiodendron</taxon>
    </lineage>
</organism>
<sequence length="361" mass="41110">MQAEKLATRLFPFIRHPTHPQDPTPLRSLRSTFTAQSQGIVIPAGKKNIIFARHAILALRDVLNVTLPIAIAFAGNEDLPSDEQQSLLDLRPAIEMLDVIAALSDEFMNLRDGGWAVKPFAALASRFEQVILIDADVVFVQPPETLLDHPGYRETGSLFFHERQLEKVPGNERQEFLKAETKDMELLDTCCEKILRGDYRDEQDSGVVVIDKRKLHVLIGLLHTCWQNSSPVRNDITYKVFYGDKESYWIGMALTKIPYIFEKNWAGIAGELRERDGKKQVCGNTISHSSDRDRSLMWYNGSLLRDKSRNRKIYMVPQYQIIGGHDPDLHFCCRDADILELTSSERDILERSVEVAKMLDG</sequence>
<evidence type="ECO:0000256" key="6">
    <source>
        <dbReference type="ARBA" id="ARBA00022968"/>
    </source>
</evidence>
<keyword evidence="8" id="KW-0472">Membrane</keyword>
<evidence type="ECO:0000256" key="7">
    <source>
        <dbReference type="ARBA" id="ARBA00022989"/>
    </source>
</evidence>
<dbReference type="AlphaFoldDB" id="A0A0C3DMH2"/>
<evidence type="ECO:0000256" key="8">
    <source>
        <dbReference type="ARBA" id="ARBA00023136"/>
    </source>
</evidence>
<keyword evidence="4 10" id="KW-0808">Transferase</keyword>
<evidence type="ECO:0000256" key="5">
    <source>
        <dbReference type="ARBA" id="ARBA00022692"/>
    </source>
</evidence>
<dbReference type="GO" id="GO:0016020">
    <property type="term" value="C:membrane"/>
    <property type="evidence" value="ECO:0007669"/>
    <property type="project" value="UniProtKB-SubCell"/>
</dbReference>
<dbReference type="PANTHER" id="PTHR31392:SF1">
    <property type="entry name" value="ALPHA-1,3-MANNOSYLTRANSFERASE MNN1-RELATED"/>
    <property type="match status" value="1"/>
</dbReference>
<dbReference type="HOGENOM" id="CLU_030430_0_1_1"/>
<dbReference type="InterPro" id="IPR022751">
    <property type="entry name" value="Alpha_mannosyltransferase"/>
</dbReference>
<dbReference type="GO" id="GO:0006493">
    <property type="term" value="P:protein O-linked glycosylation"/>
    <property type="evidence" value="ECO:0007669"/>
    <property type="project" value="TreeGrafter"/>
</dbReference>
<dbReference type="Pfam" id="PF11051">
    <property type="entry name" value="Mannosyl_trans3"/>
    <property type="match status" value="1"/>
</dbReference>
<evidence type="ECO:0000256" key="4">
    <source>
        <dbReference type="ARBA" id="ARBA00022679"/>
    </source>
</evidence>
<dbReference type="InterPro" id="IPR029044">
    <property type="entry name" value="Nucleotide-diphossugar_trans"/>
</dbReference>
<dbReference type="PANTHER" id="PTHR31392">
    <property type="entry name" value="ALPHA-1,3-MANNOSYLTRANSFERASE MNN1-RELATED"/>
    <property type="match status" value="1"/>
</dbReference>
<keyword evidence="7" id="KW-1133">Transmembrane helix</keyword>
<evidence type="ECO:0000256" key="1">
    <source>
        <dbReference type="ARBA" id="ARBA00004606"/>
    </source>
</evidence>
<dbReference type="GO" id="GO:0005794">
    <property type="term" value="C:Golgi apparatus"/>
    <property type="evidence" value="ECO:0007669"/>
    <property type="project" value="TreeGrafter"/>
</dbReference>
<dbReference type="SUPFAM" id="SSF53448">
    <property type="entry name" value="Nucleotide-diphospho-sugar transferases"/>
    <property type="match status" value="1"/>
</dbReference>
<evidence type="ECO:0000256" key="9">
    <source>
        <dbReference type="ARBA" id="ARBA00023180"/>
    </source>
</evidence>
<keyword evidence="5" id="KW-0812">Transmembrane</keyword>
<gene>
    <name evidence="10" type="ORF">OIDMADRAFT_119299</name>
</gene>
<dbReference type="OrthoDB" id="430354at2759"/>
<evidence type="ECO:0000256" key="3">
    <source>
        <dbReference type="ARBA" id="ARBA00022676"/>
    </source>
</evidence>
<proteinExistence type="inferred from homology"/>
<keyword evidence="9" id="KW-0325">Glycoprotein</keyword>
<evidence type="ECO:0000313" key="10">
    <source>
        <dbReference type="EMBL" id="KIN03208.1"/>
    </source>
</evidence>
<comment type="subcellular location">
    <subcellularLocation>
        <location evidence="1">Membrane</location>
        <topology evidence="1">Single-pass type II membrane protein</topology>
    </subcellularLocation>
</comment>
<keyword evidence="11" id="KW-1185">Reference proteome</keyword>